<dbReference type="InterPro" id="IPR041727">
    <property type="entry name" value="NAGK-C"/>
</dbReference>
<dbReference type="GO" id="GO:0003991">
    <property type="term" value="F:acetylglutamate kinase activity"/>
    <property type="evidence" value="ECO:0007669"/>
    <property type="project" value="UniProtKB-UniRule"/>
</dbReference>
<gene>
    <name evidence="9" type="primary">argB</name>
    <name evidence="11" type="ORF">B9G99_02860</name>
</gene>
<dbReference type="SUPFAM" id="SSF53633">
    <property type="entry name" value="Carbamate kinase-like"/>
    <property type="match status" value="1"/>
</dbReference>
<dbReference type="RefSeq" id="WP_086620672.1">
    <property type="nucleotide sequence ID" value="NZ_CP021323.1"/>
</dbReference>
<keyword evidence="3 9" id="KW-0028">Amino-acid biosynthesis</keyword>
<keyword evidence="4 9" id="KW-0808">Transferase</keyword>
<feature type="domain" description="Aspartate/glutamate/uridylate kinase" evidence="10">
    <location>
        <begin position="28"/>
        <end position="274"/>
    </location>
</feature>
<keyword evidence="2 9" id="KW-0055">Arginine biosynthesis</keyword>
<dbReference type="InterPro" id="IPR001048">
    <property type="entry name" value="Asp/Glu/Uridylate_kinase"/>
</dbReference>
<dbReference type="NCBIfam" id="TIGR00761">
    <property type="entry name" value="argB"/>
    <property type="match status" value="1"/>
</dbReference>
<dbReference type="AlphaFoldDB" id="A0A2Z2H472"/>
<keyword evidence="5 9" id="KW-0547">Nucleotide-binding</keyword>
<evidence type="ECO:0000313" key="12">
    <source>
        <dbReference type="Proteomes" id="UP000250025"/>
    </source>
</evidence>
<comment type="subcellular location">
    <subcellularLocation>
        <location evidence="9">Cytoplasm</location>
    </subcellularLocation>
</comment>
<dbReference type="GO" id="GO:0005524">
    <property type="term" value="F:ATP binding"/>
    <property type="evidence" value="ECO:0007669"/>
    <property type="project" value="UniProtKB-UniRule"/>
</dbReference>
<feature type="binding site" evidence="9">
    <location>
        <position position="90"/>
    </location>
    <ligand>
        <name>substrate</name>
    </ligand>
</feature>
<dbReference type="KEGG" id="kus:B9G99_02860"/>
<evidence type="ECO:0000256" key="8">
    <source>
        <dbReference type="ARBA" id="ARBA00048141"/>
    </source>
</evidence>
<dbReference type="InterPro" id="IPR036393">
    <property type="entry name" value="AceGlu_kinase-like_sf"/>
</dbReference>
<keyword evidence="6 9" id="KW-0418">Kinase</keyword>
<feature type="binding site" evidence="9">
    <location>
        <begin position="68"/>
        <end position="69"/>
    </location>
    <ligand>
        <name>substrate</name>
    </ligand>
</feature>
<evidence type="ECO:0000256" key="2">
    <source>
        <dbReference type="ARBA" id="ARBA00022571"/>
    </source>
</evidence>
<dbReference type="GO" id="GO:0042450">
    <property type="term" value="P:L-arginine biosynthetic process via ornithine"/>
    <property type="evidence" value="ECO:0007669"/>
    <property type="project" value="UniProtKB-UniRule"/>
</dbReference>
<dbReference type="HAMAP" id="MF_00082">
    <property type="entry name" value="ArgB"/>
    <property type="match status" value="1"/>
</dbReference>
<dbReference type="EC" id="2.7.2.8" evidence="9"/>
<dbReference type="InterPro" id="IPR004662">
    <property type="entry name" value="AcgluKinase_fam"/>
</dbReference>
<dbReference type="GO" id="GO:0005737">
    <property type="term" value="C:cytoplasm"/>
    <property type="evidence" value="ECO:0007669"/>
    <property type="project" value="UniProtKB-SubCell"/>
</dbReference>
<keyword evidence="7 9" id="KW-0067">ATP-binding</keyword>
<organism evidence="11 12">
    <name type="scientific">Kushneria konosiri</name>
    <dbReference type="NCBI Taxonomy" id="698828"/>
    <lineage>
        <taxon>Bacteria</taxon>
        <taxon>Pseudomonadati</taxon>
        <taxon>Pseudomonadota</taxon>
        <taxon>Gammaproteobacteria</taxon>
        <taxon>Oceanospirillales</taxon>
        <taxon>Halomonadaceae</taxon>
        <taxon>Kushneria</taxon>
    </lineage>
</organism>
<proteinExistence type="inferred from homology"/>
<comment type="pathway">
    <text evidence="1 9">Amino-acid biosynthesis; L-arginine biosynthesis; N(2)-acetyl-L-ornithine from L-glutamate: step 2/4.</text>
</comment>
<dbReference type="CDD" id="cd04250">
    <property type="entry name" value="AAK_NAGK-C"/>
    <property type="match status" value="1"/>
</dbReference>
<comment type="catalytic activity">
    <reaction evidence="8 9">
        <text>N-acetyl-L-glutamate + ATP = N-acetyl-L-glutamyl 5-phosphate + ADP</text>
        <dbReference type="Rhea" id="RHEA:14629"/>
        <dbReference type="ChEBI" id="CHEBI:30616"/>
        <dbReference type="ChEBI" id="CHEBI:44337"/>
        <dbReference type="ChEBI" id="CHEBI:57936"/>
        <dbReference type="ChEBI" id="CHEBI:456216"/>
        <dbReference type="EC" id="2.7.2.8"/>
    </reaction>
</comment>
<feature type="binding site" evidence="9">
    <location>
        <position position="195"/>
    </location>
    <ligand>
        <name>substrate</name>
    </ligand>
</feature>
<dbReference type="FunFam" id="3.40.1160.10:FF:000004">
    <property type="entry name" value="Acetylglutamate kinase"/>
    <property type="match status" value="1"/>
</dbReference>
<dbReference type="InterPro" id="IPR001057">
    <property type="entry name" value="Glu/AcGlu_kinase"/>
</dbReference>
<protein>
    <recommendedName>
        <fullName evidence="9">Acetylglutamate kinase</fullName>
        <ecNumber evidence="9">2.7.2.8</ecNumber>
    </recommendedName>
    <alternativeName>
        <fullName evidence="9">N-acetyl-L-glutamate 5-phosphotransferase</fullName>
    </alternativeName>
    <alternativeName>
        <fullName evidence="9">NAG kinase</fullName>
        <shortName evidence="9">NAGK</shortName>
    </alternativeName>
</protein>
<dbReference type="PIRSF" id="PIRSF000728">
    <property type="entry name" value="NAGK"/>
    <property type="match status" value="1"/>
</dbReference>
<name>A0A2Z2H472_9GAMM</name>
<evidence type="ECO:0000256" key="6">
    <source>
        <dbReference type="ARBA" id="ARBA00022777"/>
    </source>
</evidence>
<evidence type="ECO:0000256" key="7">
    <source>
        <dbReference type="ARBA" id="ARBA00022840"/>
    </source>
</evidence>
<evidence type="ECO:0000313" key="11">
    <source>
        <dbReference type="EMBL" id="ARS51968.1"/>
    </source>
</evidence>
<dbReference type="PANTHER" id="PTHR23342:SF0">
    <property type="entry name" value="N-ACETYLGLUTAMATE SYNTHASE, MITOCHONDRIAL"/>
    <property type="match status" value="1"/>
</dbReference>
<dbReference type="Pfam" id="PF00696">
    <property type="entry name" value="AA_kinase"/>
    <property type="match status" value="1"/>
</dbReference>
<keyword evidence="12" id="KW-1185">Reference proteome</keyword>
<dbReference type="PANTHER" id="PTHR23342">
    <property type="entry name" value="N-ACETYLGLUTAMATE SYNTHASE"/>
    <property type="match status" value="1"/>
</dbReference>
<comment type="function">
    <text evidence="9">Catalyzes the ATP-dependent phosphorylation of N-acetyl-L-glutamate.</text>
</comment>
<keyword evidence="9" id="KW-0963">Cytoplasm</keyword>
<feature type="site" description="Transition state stabilizer" evidence="9">
    <location>
        <position position="33"/>
    </location>
</feature>
<evidence type="ECO:0000256" key="4">
    <source>
        <dbReference type="ARBA" id="ARBA00022679"/>
    </source>
</evidence>
<evidence type="ECO:0000259" key="10">
    <source>
        <dbReference type="Pfam" id="PF00696"/>
    </source>
</evidence>
<reference evidence="11 12" key="1">
    <citation type="journal article" date="2017" name="Int. J. Syst. Evol. Microbiol.">
        <title>Kushneria konosiri sp. nov., isolated from the Korean salt-fermented seafood Daemi-jeot.</title>
        <authorList>
            <person name="Yun J.H."/>
            <person name="Park S.K."/>
            <person name="Lee J.Y."/>
            <person name="Jung M.J."/>
            <person name="Bae J.W."/>
        </authorList>
    </citation>
    <scope>NUCLEOTIDE SEQUENCE [LARGE SCALE GENOMIC DNA]</scope>
    <source>
        <strain evidence="11 12">X49</strain>
    </source>
</reference>
<evidence type="ECO:0000256" key="9">
    <source>
        <dbReference type="HAMAP-Rule" id="MF_00082"/>
    </source>
</evidence>
<evidence type="ECO:0000256" key="1">
    <source>
        <dbReference type="ARBA" id="ARBA00004828"/>
    </source>
</evidence>
<dbReference type="InterPro" id="IPR037528">
    <property type="entry name" value="ArgB"/>
</dbReference>
<evidence type="ECO:0000256" key="3">
    <source>
        <dbReference type="ARBA" id="ARBA00022605"/>
    </source>
</evidence>
<comment type="similarity">
    <text evidence="9">Belongs to the acetylglutamate kinase family. ArgB subfamily.</text>
</comment>
<sequence>MHDSEYNPRQVVEILSEALPYIQRFSGKTVVIKYGGNAMTEDNLIHSFARDVVLLKEVGLNPIVVHGGGPQIGQLLERLNIESRFVDGMRVTDSETMDVVEMVLGGLVNKSIVNLINGAGGKAIGLTGKDNAQIRARKLSVQRKRADMTASEIIDIGHVGEVEHISTDLIEMLSEADYIPVIAPIGVDAEGNSYNINADLVAGRVAEALGAEKLMLLTNVAGLMNQQGEVMTGLTTEQVDQLIEDGVIYGGMLPKIRCALEAVKNGVNSSVIVDGRVEHAILLEIFTRSGVGTLITDQAGTPSS</sequence>
<dbReference type="PRINTS" id="PR00474">
    <property type="entry name" value="GLU5KINASE"/>
</dbReference>
<dbReference type="UniPathway" id="UPA00068">
    <property type="reaction ID" value="UER00107"/>
</dbReference>
<dbReference type="EMBL" id="CP021323">
    <property type="protein sequence ID" value="ARS51968.1"/>
    <property type="molecule type" value="Genomic_DNA"/>
</dbReference>
<feature type="site" description="Transition state stabilizer" evidence="9">
    <location>
        <position position="255"/>
    </location>
</feature>
<evidence type="ECO:0000256" key="5">
    <source>
        <dbReference type="ARBA" id="ARBA00022741"/>
    </source>
</evidence>
<accession>A0A2Z2H472</accession>
<dbReference type="OrthoDB" id="9803155at2"/>
<dbReference type="Proteomes" id="UP000250025">
    <property type="component" value="Chromosome"/>
</dbReference>
<dbReference type="Gene3D" id="3.40.1160.10">
    <property type="entry name" value="Acetylglutamate kinase-like"/>
    <property type="match status" value="1"/>
</dbReference>